<sequence length="123" mass="14126">MATLYSLPGPEIDWLCIVVEDGNHEYSWHHSTGYSCYVTTANKFQCTVVVTSGSLPYIDYRCSSRKPSWSRGYGSRCSYPIEPPKDYIYDDCRQDDLKMRAALQNTNLAKATEELRRALQEKL</sequence>
<comment type="caution">
    <text evidence="1">The sequence shown here is derived from an EMBL/GenBank/DDBJ whole genome shotgun (WGS) entry which is preliminary data.</text>
</comment>
<dbReference type="AlphaFoldDB" id="A0AA38MFV1"/>
<accession>A0AA38MFV1</accession>
<reference evidence="1" key="1">
    <citation type="journal article" date="2023" name="G3 (Bethesda)">
        <title>Whole genome assemblies of Zophobas morio and Tenebrio molitor.</title>
        <authorList>
            <person name="Kaur S."/>
            <person name="Stinson S.A."/>
            <person name="diCenzo G.C."/>
        </authorList>
    </citation>
    <scope>NUCLEOTIDE SEQUENCE</scope>
    <source>
        <strain evidence="1">QUZm001</strain>
    </source>
</reference>
<protein>
    <submittedName>
        <fullName evidence="1">Uncharacterized protein</fullName>
    </submittedName>
</protein>
<name>A0AA38MFV1_9CUCU</name>
<gene>
    <name evidence="1" type="ORF">Zmor_013939</name>
</gene>
<keyword evidence="2" id="KW-1185">Reference proteome</keyword>
<organism evidence="1 2">
    <name type="scientific">Zophobas morio</name>
    <dbReference type="NCBI Taxonomy" id="2755281"/>
    <lineage>
        <taxon>Eukaryota</taxon>
        <taxon>Metazoa</taxon>
        <taxon>Ecdysozoa</taxon>
        <taxon>Arthropoda</taxon>
        <taxon>Hexapoda</taxon>
        <taxon>Insecta</taxon>
        <taxon>Pterygota</taxon>
        <taxon>Neoptera</taxon>
        <taxon>Endopterygota</taxon>
        <taxon>Coleoptera</taxon>
        <taxon>Polyphaga</taxon>
        <taxon>Cucujiformia</taxon>
        <taxon>Tenebrionidae</taxon>
        <taxon>Zophobas</taxon>
    </lineage>
</organism>
<dbReference type="Proteomes" id="UP001168821">
    <property type="component" value="Unassembled WGS sequence"/>
</dbReference>
<dbReference type="EMBL" id="JALNTZ010000004">
    <property type="protein sequence ID" value="KAJ3654773.1"/>
    <property type="molecule type" value="Genomic_DNA"/>
</dbReference>
<proteinExistence type="predicted"/>
<evidence type="ECO:0000313" key="2">
    <source>
        <dbReference type="Proteomes" id="UP001168821"/>
    </source>
</evidence>
<evidence type="ECO:0000313" key="1">
    <source>
        <dbReference type="EMBL" id="KAJ3654773.1"/>
    </source>
</evidence>